<accession>A0AAF5DSL9</accession>
<dbReference type="AlphaFoldDB" id="A0AAF5DSL9"/>
<keyword evidence="1" id="KW-1185">Reference proteome</keyword>
<evidence type="ECO:0000313" key="1">
    <source>
        <dbReference type="Proteomes" id="UP000035681"/>
    </source>
</evidence>
<evidence type="ECO:0000313" key="2">
    <source>
        <dbReference type="WBParaSite" id="TCONS_00016698.p1"/>
    </source>
</evidence>
<sequence>MASSKVYKTSPDFVKKIKELILLEKERQTLINELDIYLIGLRDSMRHIVELEAEKMGVCWPSLLEERGYRDISITFVLSGLTKCEELINRIKKNYNMSKKLEELLKKC</sequence>
<dbReference type="WBParaSite" id="TCONS_00016698.p1">
    <property type="protein sequence ID" value="TCONS_00016698.p1"/>
    <property type="gene ID" value="XLOC_011346"/>
</dbReference>
<organism evidence="1 2">
    <name type="scientific">Strongyloides stercoralis</name>
    <name type="common">Threadworm</name>
    <dbReference type="NCBI Taxonomy" id="6248"/>
    <lineage>
        <taxon>Eukaryota</taxon>
        <taxon>Metazoa</taxon>
        <taxon>Ecdysozoa</taxon>
        <taxon>Nematoda</taxon>
        <taxon>Chromadorea</taxon>
        <taxon>Rhabditida</taxon>
        <taxon>Tylenchina</taxon>
        <taxon>Panagrolaimomorpha</taxon>
        <taxon>Strongyloidoidea</taxon>
        <taxon>Strongyloididae</taxon>
        <taxon>Strongyloides</taxon>
    </lineage>
</organism>
<reference evidence="2" key="1">
    <citation type="submission" date="2024-02" db="UniProtKB">
        <authorList>
            <consortium name="WormBaseParasite"/>
        </authorList>
    </citation>
    <scope>IDENTIFICATION</scope>
</reference>
<proteinExistence type="predicted"/>
<name>A0AAF5DSL9_STRER</name>
<dbReference type="Proteomes" id="UP000035681">
    <property type="component" value="Unplaced"/>
</dbReference>
<protein>
    <submittedName>
        <fullName evidence="2">Uncharacterized protein</fullName>
    </submittedName>
</protein>